<keyword evidence="3" id="KW-1185">Reference proteome</keyword>
<reference evidence="2 3" key="1">
    <citation type="journal article" date="2023" name="Int. J. Syst. Evol. Microbiol.">
        <title>Winogradskyella bathintestinalis sp. nov., isolated from the intestine of the deep-sea loosejaw dragonfish, Malacosteus niger.</title>
        <authorList>
            <person name="Uniacke-Lowe S."/>
            <person name="Johnson C.N."/>
            <person name="Stanton C."/>
            <person name="Hill C."/>
            <person name="Ross P."/>
        </authorList>
    </citation>
    <scope>NUCLEOTIDE SEQUENCE [LARGE SCALE GENOMIC DNA]</scope>
    <source>
        <strain evidence="2 3">APC 3343</strain>
    </source>
</reference>
<protein>
    <submittedName>
        <fullName evidence="2">DUF3857 domain-containing protein</fullName>
    </submittedName>
</protein>
<comment type="caution">
    <text evidence="2">The sequence shown here is derived from an EMBL/GenBank/DDBJ whole genome shotgun (WGS) entry which is preliminary data.</text>
</comment>
<accession>A0ABT7ZYD5</accession>
<dbReference type="Pfam" id="PF12969">
    <property type="entry name" value="DUF3857"/>
    <property type="match status" value="1"/>
</dbReference>
<gene>
    <name evidence="2" type="ORF">QMA06_14840</name>
</gene>
<evidence type="ECO:0000313" key="2">
    <source>
        <dbReference type="EMBL" id="MDN3493999.1"/>
    </source>
</evidence>
<name>A0ABT7ZYD5_9FLAO</name>
<dbReference type="Proteomes" id="UP001231197">
    <property type="component" value="Unassembled WGS sequence"/>
</dbReference>
<dbReference type="InterPro" id="IPR024618">
    <property type="entry name" value="DUF3857"/>
</dbReference>
<dbReference type="Gene3D" id="2.60.40.3140">
    <property type="match status" value="1"/>
</dbReference>
<dbReference type="Gene3D" id="2.60.120.1130">
    <property type="match status" value="1"/>
</dbReference>
<feature type="domain" description="DUF3857" evidence="1">
    <location>
        <begin position="66"/>
        <end position="193"/>
    </location>
</feature>
<dbReference type="EMBL" id="JASDDK010000008">
    <property type="protein sequence ID" value="MDN3493999.1"/>
    <property type="molecule type" value="Genomic_DNA"/>
</dbReference>
<sequence length="647" mass="74775">MRDILFLFAVCATFLCASQNYDIGMAVHKNELKATTYAKDSTANAVVIYDYGNSFVNEKTFWLNVEVEQKIKILRPEGIARGEFEIKLYKGKSSKEKIDDIKGTTYNLENGKIVKSHLTKNAIFEIENDNYTLVKFVLPNLKIGSIITISYTTKSRFMSKYQPWYFQSIDPVMYSEYNTSIPGNYNYHVKLVGEISLDTNESIIKRNCLDAGRGAYAHCSVNKYVMTDIPAYKPEGFTTTSRNYMARIEYELSVFKGFDGSVDKITKTWRDADNELKTDLNFGRQLGKKGLVKNLLPAEISSIDNPLEKANRIYQYVLNNYKWNGKSERYDVSLKSLIKEKTGSAFEINLLLANLLSYEDIDVFPVLMSTRENGLVTRLFPVLSEFNYVILKVIIDNITYYLDATNSYRSFGELPFRALNQYGRLIDFDEGSDWEDIEVTEISSRTHRIAFSSFEDDEFYGTIESGYSGYHSHGPKQQFDENASAYFNQKANNLTDINIENHEVLDFDKTKSTFNEKMDISLTPEFIGNKIYLNPFILKFFDENPFKLQERTYPIDFGYKDSYSYSMKINLDNLVASELPESVTFTLPNNAGRLLFNIKLVDNDLLIFFKAYFHQSIYNPNYYPYLKEFMNKVVELQNNTLIVLEKQ</sequence>
<evidence type="ECO:0000259" key="1">
    <source>
        <dbReference type="Pfam" id="PF12969"/>
    </source>
</evidence>
<organism evidence="2 3">
    <name type="scientific">Winogradskyella bathintestinalis</name>
    <dbReference type="NCBI Taxonomy" id="3035208"/>
    <lineage>
        <taxon>Bacteria</taxon>
        <taxon>Pseudomonadati</taxon>
        <taxon>Bacteroidota</taxon>
        <taxon>Flavobacteriia</taxon>
        <taxon>Flavobacteriales</taxon>
        <taxon>Flavobacteriaceae</taxon>
        <taxon>Winogradskyella</taxon>
    </lineage>
</organism>
<evidence type="ECO:0000313" key="3">
    <source>
        <dbReference type="Proteomes" id="UP001231197"/>
    </source>
</evidence>
<proteinExistence type="predicted"/>
<dbReference type="Gene3D" id="3.10.620.30">
    <property type="match status" value="1"/>
</dbReference>
<dbReference type="RefSeq" id="WP_290207691.1">
    <property type="nucleotide sequence ID" value="NZ_JASDDK010000008.1"/>
</dbReference>